<evidence type="ECO:0000256" key="1">
    <source>
        <dbReference type="ARBA" id="ARBA00022679"/>
    </source>
</evidence>
<dbReference type="Pfam" id="PF08448">
    <property type="entry name" value="PAS_4"/>
    <property type="match status" value="1"/>
</dbReference>
<dbReference type="EMBL" id="BARW01022425">
    <property type="protein sequence ID" value="GAI99291.1"/>
    <property type="molecule type" value="Genomic_DNA"/>
</dbReference>
<evidence type="ECO:0000256" key="6">
    <source>
        <dbReference type="SAM" id="Coils"/>
    </source>
</evidence>
<dbReference type="SUPFAM" id="SSF55785">
    <property type="entry name" value="PYP-like sensor domain (PAS domain)"/>
    <property type="match status" value="1"/>
</dbReference>
<evidence type="ECO:0000259" key="8">
    <source>
        <dbReference type="PROSITE" id="PS50113"/>
    </source>
</evidence>
<feature type="domain" description="PAC" evidence="8">
    <location>
        <begin position="107"/>
        <end position="164"/>
    </location>
</feature>
<name>X1U6N0_9ZZZZ</name>
<dbReference type="AlphaFoldDB" id="X1U6N0"/>
<gene>
    <name evidence="9" type="ORF">S12H4_37433</name>
</gene>
<dbReference type="SUPFAM" id="SSF47384">
    <property type="entry name" value="Homodimeric domain of signal transducing histidine kinase"/>
    <property type="match status" value="1"/>
</dbReference>
<reference evidence="9" key="1">
    <citation type="journal article" date="2014" name="Front. Microbiol.">
        <title>High frequency of phylogenetically diverse reductive dehalogenase-homologous genes in deep subseafloor sedimentary metagenomes.</title>
        <authorList>
            <person name="Kawai M."/>
            <person name="Futagami T."/>
            <person name="Toyoda A."/>
            <person name="Takaki Y."/>
            <person name="Nishi S."/>
            <person name="Hori S."/>
            <person name="Arai W."/>
            <person name="Tsubouchi T."/>
            <person name="Morono Y."/>
            <person name="Uchiyama I."/>
            <person name="Ito T."/>
            <person name="Fujiyama A."/>
            <person name="Inagaki F."/>
            <person name="Takami H."/>
        </authorList>
    </citation>
    <scope>NUCLEOTIDE SEQUENCE</scope>
    <source>
        <strain evidence="9">Expedition CK06-06</strain>
    </source>
</reference>
<organism evidence="9">
    <name type="scientific">marine sediment metagenome</name>
    <dbReference type="NCBI Taxonomy" id="412755"/>
    <lineage>
        <taxon>unclassified sequences</taxon>
        <taxon>metagenomes</taxon>
        <taxon>ecological metagenomes</taxon>
    </lineage>
</organism>
<dbReference type="PANTHER" id="PTHR43065:SF46">
    <property type="entry name" value="C4-DICARBOXYLATE TRANSPORT SENSOR PROTEIN DCTB"/>
    <property type="match status" value="1"/>
</dbReference>
<dbReference type="InterPro" id="IPR000014">
    <property type="entry name" value="PAS"/>
</dbReference>
<comment type="caution">
    <text evidence="9">The sequence shown here is derived from an EMBL/GenBank/DDBJ whole genome shotgun (WGS) entry which is preliminary data.</text>
</comment>
<dbReference type="InterPro" id="IPR013656">
    <property type="entry name" value="PAS_4"/>
</dbReference>
<keyword evidence="1" id="KW-0808">Transferase</keyword>
<dbReference type="CDD" id="cd00130">
    <property type="entry name" value="PAS"/>
    <property type="match status" value="1"/>
</dbReference>
<keyword evidence="6" id="KW-0175">Coiled coil</keyword>
<dbReference type="PROSITE" id="PS50113">
    <property type="entry name" value="PAC"/>
    <property type="match status" value="1"/>
</dbReference>
<dbReference type="GO" id="GO:0005524">
    <property type="term" value="F:ATP binding"/>
    <property type="evidence" value="ECO:0007669"/>
    <property type="project" value="UniProtKB-KW"/>
</dbReference>
<evidence type="ECO:0000259" key="7">
    <source>
        <dbReference type="PROSITE" id="PS50112"/>
    </source>
</evidence>
<evidence type="ECO:0000256" key="2">
    <source>
        <dbReference type="ARBA" id="ARBA00022741"/>
    </source>
</evidence>
<feature type="domain" description="PAS" evidence="7">
    <location>
        <begin position="42"/>
        <end position="112"/>
    </location>
</feature>
<dbReference type="Gene3D" id="3.30.450.20">
    <property type="entry name" value="PAS domain"/>
    <property type="match status" value="1"/>
</dbReference>
<dbReference type="PANTHER" id="PTHR43065">
    <property type="entry name" value="SENSOR HISTIDINE KINASE"/>
    <property type="match status" value="1"/>
</dbReference>
<dbReference type="CDD" id="cd00082">
    <property type="entry name" value="HisKA"/>
    <property type="match status" value="1"/>
</dbReference>
<dbReference type="Gene3D" id="1.10.287.130">
    <property type="match status" value="1"/>
</dbReference>
<evidence type="ECO:0000313" key="9">
    <source>
        <dbReference type="EMBL" id="GAI99291.1"/>
    </source>
</evidence>
<keyword evidence="4" id="KW-0067">ATP-binding</keyword>
<evidence type="ECO:0008006" key="10">
    <source>
        <dbReference type="Google" id="ProtNLM"/>
    </source>
</evidence>
<dbReference type="InterPro" id="IPR000700">
    <property type="entry name" value="PAS-assoc_C"/>
</dbReference>
<dbReference type="InterPro" id="IPR036097">
    <property type="entry name" value="HisK_dim/P_sf"/>
</dbReference>
<keyword evidence="3" id="KW-0418">Kinase</keyword>
<feature type="coiled-coil region" evidence="6">
    <location>
        <begin position="1"/>
        <end position="45"/>
    </location>
</feature>
<evidence type="ECO:0000256" key="5">
    <source>
        <dbReference type="ARBA" id="ARBA00023012"/>
    </source>
</evidence>
<accession>X1U6N0</accession>
<evidence type="ECO:0000256" key="3">
    <source>
        <dbReference type="ARBA" id="ARBA00022777"/>
    </source>
</evidence>
<dbReference type="InterPro" id="IPR035965">
    <property type="entry name" value="PAS-like_dom_sf"/>
</dbReference>
<dbReference type="NCBIfam" id="TIGR00229">
    <property type="entry name" value="sensory_box"/>
    <property type="match status" value="1"/>
</dbReference>
<feature type="non-terminal residue" evidence="9">
    <location>
        <position position="194"/>
    </location>
</feature>
<proteinExistence type="predicted"/>
<dbReference type="InterPro" id="IPR003661">
    <property type="entry name" value="HisK_dim/P_dom"/>
</dbReference>
<sequence>MKNTDKTKDQLILELEACQRRVAELKATEHERKQAEEKIKRAAEEWRTTFDSITDMVSIHDSDFRIVRVNRALADVFKMRPPELIGRTCYELVHGTDKPLASCPHQKALDTGMPHTAEFFEPHLGVYLEATASPVFDGDGKVTGSVHVVRDITERKKMEEKLIVTDRLASVGELASGIAHELNNPLTSVIGFSQ</sequence>
<evidence type="ECO:0000256" key="4">
    <source>
        <dbReference type="ARBA" id="ARBA00022840"/>
    </source>
</evidence>
<dbReference type="GO" id="GO:0000155">
    <property type="term" value="F:phosphorelay sensor kinase activity"/>
    <property type="evidence" value="ECO:0007669"/>
    <property type="project" value="InterPro"/>
</dbReference>
<protein>
    <recommendedName>
        <fullName evidence="10">PAS domain-containing protein</fullName>
    </recommendedName>
</protein>
<keyword evidence="5" id="KW-0902">Two-component regulatory system</keyword>
<dbReference type="SMART" id="SM00091">
    <property type="entry name" value="PAS"/>
    <property type="match status" value="1"/>
</dbReference>
<dbReference type="PROSITE" id="PS50112">
    <property type="entry name" value="PAS"/>
    <property type="match status" value="1"/>
</dbReference>
<keyword evidence="2" id="KW-0547">Nucleotide-binding</keyword>